<keyword evidence="2" id="KW-1185">Reference proteome</keyword>
<evidence type="ECO:0000313" key="2">
    <source>
        <dbReference type="Proteomes" id="UP000465112"/>
    </source>
</evidence>
<protein>
    <submittedName>
        <fullName evidence="1">Uncharacterized protein</fullName>
    </submittedName>
</protein>
<sequence length="122" mass="13318">MLFQQADIKVEFYLSKEDFTGTTLSLPRSQANQQETLVERQKPCSLTGFPPEIVVIKSHNQAKDTTARVSAVVTAIEPASSRKPEPLDLAASCTSPSINCLLRQDGGEDDMRSPATCVLVHD</sequence>
<comment type="caution">
    <text evidence="1">The sequence shown here is derived from an EMBL/GenBank/DDBJ whole genome shotgun (WGS) entry which is preliminary data.</text>
</comment>
<dbReference type="EMBL" id="VHII01000014">
    <property type="protein sequence ID" value="KAF1380594.1"/>
    <property type="molecule type" value="Genomic_DNA"/>
</dbReference>
<name>A0A6A5EY52_PERFL</name>
<reference evidence="1 2" key="1">
    <citation type="submission" date="2019-06" db="EMBL/GenBank/DDBJ databases">
        <title>A chromosome-scale genome assembly of the European perch, Perca fluviatilis.</title>
        <authorList>
            <person name="Roques C."/>
            <person name="Zahm M."/>
            <person name="Cabau C."/>
            <person name="Klopp C."/>
            <person name="Bouchez O."/>
            <person name="Donnadieu C."/>
            <person name="Kuhl H."/>
            <person name="Gislard M."/>
            <person name="Guendouz S."/>
            <person name="Journot L."/>
            <person name="Haffray P."/>
            <person name="Bestin A."/>
            <person name="Morvezen R."/>
            <person name="Feron R."/>
            <person name="Wen M."/>
            <person name="Jouanno E."/>
            <person name="Herpin A."/>
            <person name="Schartl M."/>
            <person name="Postlethwait J."/>
            <person name="Schaerlinger B."/>
            <person name="Chardard D."/>
            <person name="Lecocq T."/>
            <person name="Poncet C."/>
            <person name="Jaffrelo L."/>
            <person name="Lampietro C."/>
            <person name="Guiguen Y."/>
        </authorList>
    </citation>
    <scope>NUCLEOTIDE SEQUENCE [LARGE SCALE GENOMIC DNA]</scope>
    <source>
        <tissue evidence="1">Blood</tissue>
    </source>
</reference>
<accession>A0A6A5EY52</accession>
<organism evidence="1 2">
    <name type="scientific">Perca fluviatilis</name>
    <name type="common">European perch</name>
    <dbReference type="NCBI Taxonomy" id="8168"/>
    <lineage>
        <taxon>Eukaryota</taxon>
        <taxon>Metazoa</taxon>
        <taxon>Chordata</taxon>
        <taxon>Craniata</taxon>
        <taxon>Vertebrata</taxon>
        <taxon>Euteleostomi</taxon>
        <taxon>Actinopterygii</taxon>
        <taxon>Neopterygii</taxon>
        <taxon>Teleostei</taxon>
        <taxon>Neoteleostei</taxon>
        <taxon>Acanthomorphata</taxon>
        <taxon>Eupercaria</taxon>
        <taxon>Perciformes</taxon>
        <taxon>Percoidei</taxon>
        <taxon>Percidae</taxon>
        <taxon>Percinae</taxon>
        <taxon>Perca</taxon>
    </lineage>
</organism>
<dbReference type="AlphaFoldDB" id="A0A6A5EY52"/>
<dbReference type="Proteomes" id="UP000465112">
    <property type="component" value="Chromosome 14"/>
</dbReference>
<evidence type="ECO:0000313" key="1">
    <source>
        <dbReference type="EMBL" id="KAF1380594.1"/>
    </source>
</evidence>
<gene>
    <name evidence="1" type="ORF">PFLUV_G00165510</name>
</gene>
<proteinExistence type="predicted"/>